<dbReference type="AlphaFoldDB" id="A0A238H7P2"/>
<protein>
    <submittedName>
        <fullName evidence="1">Phage protein</fullName>
    </submittedName>
</protein>
<accession>A0A238H7P2</accession>
<dbReference type="Proteomes" id="UP000198460">
    <property type="component" value="Unassembled WGS sequence"/>
</dbReference>
<evidence type="ECO:0000313" key="2">
    <source>
        <dbReference type="Proteomes" id="UP000198460"/>
    </source>
</evidence>
<dbReference type="EMBL" id="FXAN01000066">
    <property type="protein sequence ID" value="SMG01047.1"/>
    <property type="molecule type" value="Genomic_DNA"/>
</dbReference>
<organism evidence="1 2">
    <name type="scientific">Burkholderia singularis</name>
    <dbReference type="NCBI Taxonomy" id="1503053"/>
    <lineage>
        <taxon>Bacteria</taxon>
        <taxon>Pseudomonadati</taxon>
        <taxon>Pseudomonadota</taxon>
        <taxon>Betaproteobacteria</taxon>
        <taxon>Burkholderiales</taxon>
        <taxon>Burkholderiaceae</taxon>
        <taxon>Burkholderia</taxon>
        <taxon>pseudomallei group</taxon>
    </lineage>
</organism>
<reference evidence="1 2" key="1">
    <citation type="submission" date="2017-04" db="EMBL/GenBank/DDBJ databases">
        <authorList>
            <person name="Afonso C.L."/>
            <person name="Miller P.J."/>
            <person name="Scott M.A."/>
            <person name="Spackman E."/>
            <person name="Goraichik I."/>
            <person name="Dimitrov K.M."/>
            <person name="Suarez D.L."/>
            <person name="Swayne D.E."/>
        </authorList>
    </citation>
    <scope>NUCLEOTIDE SEQUENCE [LARGE SCALE GENOMIC DNA]</scope>
    <source>
        <strain evidence="1">LMG 28154</strain>
    </source>
</reference>
<name>A0A238H7P2_9BURK</name>
<proteinExistence type="predicted"/>
<sequence>MIDDRDDLMKAETEKQIIGSMASAMLYSSLIKAARQPTLH</sequence>
<evidence type="ECO:0000313" key="1">
    <source>
        <dbReference type="EMBL" id="SMG01047.1"/>
    </source>
</evidence>
<gene>
    <name evidence="1" type="ORF">BSIN_4033</name>
</gene>